<feature type="transmembrane region" description="Helical" evidence="1">
    <location>
        <begin position="219"/>
        <end position="241"/>
    </location>
</feature>
<feature type="domain" description="Urease accessory protein UreH-like transmembrane" evidence="2">
    <location>
        <begin position="13"/>
        <end position="229"/>
    </location>
</feature>
<dbReference type="RefSeq" id="WP_284063514.1">
    <property type="nucleotide sequence ID" value="NZ_CP126159.1"/>
</dbReference>
<accession>A0ABD5TB36</accession>
<sequence>MVAGFAGAVELGTFFLVGLLGGAHCLGMCGPLVSSYAGHTSGDAGRVTLRDVRQQGLLTLGRVGTYALVGALLGALGGAAIAGGSLFAGADLVRGVAGVVAGVVVLVVGAGYVRGRPLDPGRIPIPGVSTVFGRLARVAGDRAEEWADGPKIAILGSMHALLPCPLLYPAYLYAFARGSPTAGALALGALGVGTAPAMVGYATVLGAIPASVRGRVHRVLGGAFLLLGLFPLLHGLGLLGVPVPMVHLPHYGEVPTP</sequence>
<feature type="transmembrane region" description="Helical" evidence="1">
    <location>
        <begin position="182"/>
        <end position="207"/>
    </location>
</feature>
<evidence type="ECO:0000259" key="2">
    <source>
        <dbReference type="Pfam" id="PF13386"/>
    </source>
</evidence>
<feature type="transmembrane region" description="Helical" evidence="1">
    <location>
        <begin position="152"/>
        <end position="176"/>
    </location>
</feature>
<keyword evidence="1" id="KW-0472">Membrane</keyword>
<evidence type="ECO:0000256" key="1">
    <source>
        <dbReference type="SAM" id="Phobius"/>
    </source>
</evidence>
<feature type="transmembrane region" description="Helical" evidence="1">
    <location>
        <begin position="63"/>
        <end position="86"/>
    </location>
</feature>
<keyword evidence="1" id="KW-0812">Transmembrane</keyword>
<feature type="transmembrane region" description="Helical" evidence="1">
    <location>
        <begin position="92"/>
        <end position="113"/>
    </location>
</feature>
<reference evidence="3 4" key="1">
    <citation type="journal article" date="2019" name="Int. J. Syst. Evol. Microbiol.">
        <title>The Global Catalogue of Microorganisms (GCM) 10K type strain sequencing project: providing services to taxonomists for standard genome sequencing and annotation.</title>
        <authorList>
            <consortium name="The Broad Institute Genomics Platform"/>
            <consortium name="The Broad Institute Genome Sequencing Center for Infectious Disease"/>
            <person name="Wu L."/>
            <person name="Ma J."/>
        </authorList>
    </citation>
    <scope>NUCLEOTIDE SEQUENCE [LARGE SCALE GENOMIC DNA]</scope>
    <source>
        <strain evidence="3 4">SYNS20</strain>
    </source>
</reference>
<dbReference type="Pfam" id="PF13386">
    <property type="entry name" value="DsbD_2"/>
    <property type="match status" value="1"/>
</dbReference>
<keyword evidence="4" id="KW-1185">Reference proteome</keyword>
<dbReference type="InterPro" id="IPR039447">
    <property type="entry name" value="UreH-like_TM_dom"/>
</dbReference>
<keyword evidence="1" id="KW-1133">Transmembrane helix</keyword>
<evidence type="ECO:0000313" key="3">
    <source>
        <dbReference type="EMBL" id="MFC6784693.1"/>
    </source>
</evidence>
<organism evidence="3 4">
    <name type="scientific">Halobaculum halobium</name>
    <dbReference type="NCBI Taxonomy" id="3032281"/>
    <lineage>
        <taxon>Archaea</taxon>
        <taxon>Methanobacteriati</taxon>
        <taxon>Methanobacteriota</taxon>
        <taxon>Stenosarchaea group</taxon>
        <taxon>Halobacteria</taxon>
        <taxon>Halobacteriales</taxon>
        <taxon>Haloferacaceae</taxon>
        <taxon>Halobaculum</taxon>
    </lineage>
</organism>
<name>A0ABD5TB36_9EURY</name>
<dbReference type="Proteomes" id="UP001596443">
    <property type="component" value="Unassembled WGS sequence"/>
</dbReference>
<proteinExistence type="predicted"/>
<dbReference type="PANTHER" id="PTHR42208:SF1">
    <property type="entry name" value="HEAVY METAL TRANSPORTER"/>
    <property type="match status" value="1"/>
</dbReference>
<gene>
    <name evidence="3" type="ORF">ACFQFD_01415</name>
</gene>
<dbReference type="AlphaFoldDB" id="A0ABD5TB36"/>
<dbReference type="EMBL" id="JBHSWX010000001">
    <property type="protein sequence ID" value="MFC6784693.1"/>
    <property type="molecule type" value="Genomic_DNA"/>
</dbReference>
<dbReference type="GeneID" id="81211410"/>
<comment type="caution">
    <text evidence="3">The sequence shown here is derived from an EMBL/GenBank/DDBJ whole genome shotgun (WGS) entry which is preliminary data.</text>
</comment>
<protein>
    <submittedName>
        <fullName evidence="3">Sulfite exporter TauE/SafE family protein</fullName>
    </submittedName>
</protein>
<dbReference type="PANTHER" id="PTHR42208">
    <property type="entry name" value="HEAVY METAL TRANSPORTER-RELATED"/>
    <property type="match status" value="1"/>
</dbReference>
<evidence type="ECO:0000313" key="4">
    <source>
        <dbReference type="Proteomes" id="UP001596443"/>
    </source>
</evidence>